<evidence type="ECO:0000256" key="6">
    <source>
        <dbReference type="ARBA" id="ARBA00022833"/>
    </source>
</evidence>
<dbReference type="GO" id="GO:0008270">
    <property type="term" value="F:zinc ion binding"/>
    <property type="evidence" value="ECO:0007669"/>
    <property type="project" value="UniProtKB-KW"/>
</dbReference>
<dbReference type="Pfam" id="PF00097">
    <property type="entry name" value="zf-C3HC4"/>
    <property type="match status" value="1"/>
</dbReference>
<evidence type="ECO:0000256" key="2">
    <source>
        <dbReference type="ARBA" id="ARBA00022692"/>
    </source>
</evidence>
<dbReference type="InterPro" id="IPR001841">
    <property type="entry name" value="Znf_RING"/>
</dbReference>
<keyword evidence="7 12" id="KW-1133">Transmembrane helix</keyword>
<evidence type="ECO:0000256" key="4">
    <source>
        <dbReference type="ARBA" id="ARBA00022737"/>
    </source>
</evidence>
<dbReference type="PANTHER" id="PTHR24186:SF46">
    <property type="entry name" value="PROTEIN ACCELERATED CELL DEATH 6-LIKE"/>
    <property type="match status" value="1"/>
</dbReference>
<keyword evidence="15" id="KW-1185">Reference proteome</keyword>
<evidence type="ECO:0000313" key="14">
    <source>
        <dbReference type="EMBL" id="CAE6138291.1"/>
    </source>
</evidence>
<organism evidence="14 15">
    <name type="scientific">Arabidopsis arenosa</name>
    <name type="common">Sand rock-cress</name>
    <name type="synonym">Cardaminopsis arenosa</name>
    <dbReference type="NCBI Taxonomy" id="38785"/>
    <lineage>
        <taxon>Eukaryota</taxon>
        <taxon>Viridiplantae</taxon>
        <taxon>Streptophyta</taxon>
        <taxon>Embryophyta</taxon>
        <taxon>Tracheophyta</taxon>
        <taxon>Spermatophyta</taxon>
        <taxon>Magnoliopsida</taxon>
        <taxon>eudicotyledons</taxon>
        <taxon>Gunneridae</taxon>
        <taxon>Pentapetalae</taxon>
        <taxon>rosids</taxon>
        <taxon>malvids</taxon>
        <taxon>Brassicales</taxon>
        <taxon>Brassicaceae</taxon>
        <taxon>Camelineae</taxon>
        <taxon>Arabidopsis</taxon>
    </lineage>
</organism>
<comment type="subcellular location">
    <subcellularLocation>
        <location evidence="1">Membrane</location>
        <topology evidence="1">Multi-pass membrane protein</topology>
    </subcellularLocation>
</comment>
<keyword evidence="9 12" id="KW-0472">Membrane</keyword>
<evidence type="ECO:0000259" key="13">
    <source>
        <dbReference type="PROSITE" id="PS50089"/>
    </source>
</evidence>
<evidence type="ECO:0000256" key="7">
    <source>
        <dbReference type="ARBA" id="ARBA00022989"/>
    </source>
</evidence>
<reference evidence="14" key="1">
    <citation type="submission" date="2021-01" db="EMBL/GenBank/DDBJ databases">
        <authorList>
            <person name="Bezrukov I."/>
        </authorList>
    </citation>
    <scope>NUCLEOTIDE SEQUENCE</scope>
</reference>
<proteinExistence type="predicted"/>
<feature type="domain" description="RING-type" evidence="13">
    <location>
        <begin position="45"/>
        <end position="94"/>
    </location>
</feature>
<dbReference type="InterPro" id="IPR018957">
    <property type="entry name" value="Znf_C3HC4_RING-type"/>
</dbReference>
<dbReference type="Proteomes" id="UP000682877">
    <property type="component" value="Chromosome 6"/>
</dbReference>
<dbReference type="InterPro" id="IPR036770">
    <property type="entry name" value="Ankyrin_rpt-contain_sf"/>
</dbReference>
<dbReference type="InterPro" id="IPR026961">
    <property type="entry name" value="PGG_dom"/>
</dbReference>
<keyword evidence="4" id="KW-0677">Repeat</keyword>
<evidence type="ECO:0000256" key="12">
    <source>
        <dbReference type="SAM" id="Phobius"/>
    </source>
</evidence>
<dbReference type="SMART" id="SM00184">
    <property type="entry name" value="RING"/>
    <property type="match status" value="1"/>
</dbReference>
<evidence type="ECO:0000256" key="11">
    <source>
        <dbReference type="PROSITE-ProRule" id="PRU00175"/>
    </source>
</evidence>
<evidence type="ECO:0000313" key="15">
    <source>
        <dbReference type="Proteomes" id="UP000682877"/>
    </source>
</evidence>
<keyword evidence="6" id="KW-0862">Zinc</keyword>
<evidence type="ECO:0000256" key="3">
    <source>
        <dbReference type="ARBA" id="ARBA00022723"/>
    </source>
</evidence>
<evidence type="ECO:0000256" key="9">
    <source>
        <dbReference type="ARBA" id="ARBA00023136"/>
    </source>
</evidence>
<feature type="transmembrane region" description="Helical" evidence="12">
    <location>
        <begin position="839"/>
        <end position="858"/>
    </location>
</feature>
<dbReference type="InterPro" id="IPR017907">
    <property type="entry name" value="Znf_RING_CS"/>
</dbReference>
<keyword evidence="5 11" id="KW-0863">Zinc-finger</keyword>
<dbReference type="PROSITE" id="PS00518">
    <property type="entry name" value="ZF_RING_1"/>
    <property type="match status" value="1"/>
</dbReference>
<dbReference type="Pfam" id="PF13962">
    <property type="entry name" value="PGG"/>
    <property type="match status" value="2"/>
</dbReference>
<evidence type="ECO:0000256" key="8">
    <source>
        <dbReference type="ARBA" id="ARBA00023043"/>
    </source>
</evidence>
<dbReference type="PROSITE" id="PS50089">
    <property type="entry name" value="ZF_RING_2"/>
    <property type="match status" value="1"/>
</dbReference>
<feature type="transmembrane region" description="Helical" evidence="12">
    <location>
        <begin position="727"/>
        <end position="750"/>
    </location>
</feature>
<keyword evidence="3" id="KW-0479">Metal-binding</keyword>
<feature type="transmembrane region" description="Helical" evidence="12">
    <location>
        <begin position="1459"/>
        <end position="1483"/>
    </location>
</feature>
<feature type="transmembrane region" description="Helical" evidence="12">
    <location>
        <begin position="809"/>
        <end position="832"/>
    </location>
</feature>
<dbReference type="PROSITE" id="PS50088">
    <property type="entry name" value="ANK_REPEAT"/>
    <property type="match status" value="4"/>
</dbReference>
<dbReference type="SUPFAM" id="SSF48403">
    <property type="entry name" value="Ankyrin repeat"/>
    <property type="match status" value="3"/>
</dbReference>
<dbReference type="SMART" id="SM00248">
    <property type="entry name" value="ANK"/>
    <property type="match status" value="18"/>
</dbReference>
<feature type="transmembrane region" description="Helical" evidence="12">
    <location>
        <begin position="1569"/>
        <end position="1591"/>
    </location>
</feature>
<accession>A0A8S2AQD1</accession>
<evidence type="ECO:0000256" key="1">
    <source>
        <dbReference type="ARBA" id="ARBA00004141"/>
    </source>
</evidence>
<dbReference type="Gene3D" id="1.25.40.20">
    <property type="entry name" value="Ankyrin repeat-containing domain"/>
    <property type="match status" value="5"/>
</dbReference>
<feature type="transmembrane region" description="Helical" evidence="12">
    <location>
        <begin position="1503"/>
        <end position="1529"/>
    </location>
</feature>
<feature type="repeat" description="ANK" evidence="10">
    <location>
        <begin position="1299"/>
        <end position="1322"/>
    </location>
</feature>
<dbReference type="GO" id="GO:0005886">
    <property type="term" value="C:plasma membrane"/>
    <property type="evidence" value="ECO:0007669"/>
    <property type="project" value="TreeGrafter"/>
</dbReference>
<keyword evidence="8 10" id="KW-0040">ANK repeat</keyword>
<dbReference type="SUPFAM" id="SSF57850">
    <property type="entry name" value="RING/U-box"/>
    <property type="match status" value="1"/>
</dbReference>
<evidence type="ECO:0000256" key="10">
    <source>
        <dbReference type="PROSITE-ProRule" id="PRU00023"/>
    </source>
</evidence>
<feature type="transmembrane region" description="Helical" evidence="12">
    <location>
        <begin position="1541"/>
        <end position="1563"/>
    </location>
</feature>
<feature type="repeat" description="ANK" evidence="10">
    <location>
        <begin position="354"/>
        <end position="375"/>
    </location>
</feature>
<feature type="transmembrane region" description="Helical" evidence="12">
    <location>
        <begin position="771"/>
        <end position="797"/>
    </location>
</feature>
<gene>
    <name evidence="14" type="ORF">AARE701A_LOCUS16941</name>
</gene>
<keyword evidence="2 12" id="KW-0812">Transmembrane</keyword>
<dbReference type="InterPro" id="IPR002110">
    <property type="entry name" value="Ankyrin_rpt"/>
</dbReference>
<feature type="repeat" description="ANK" evidence="10">
    <location>
        <begin position="436"/>
        <end position="458"/>
    </location>
</feature>
<dbReference type="FunFam" id="3.30.40.10:FF:000968">
    <property type="entry name" value="E3 ubiquitin-protein ligase RMA2"/>
    <property type="match status" value="1"/>
</dbReference>
<sequence>MALDQSFEDASVLYGEGAFCFKSKKPEPISVSVSSDDGDDSNFDCNICLDSVQEPVVTLCGHLFCWPCIHKWLDVQSFSTSDEYQRHRQCPVCKSKVSHSTLVPLYGRGRCTTQEEGKNIVPKRPVGPVYRFEMPNSPYSSTDLRLSQRVHFNSPQEGYYPVSGVMSSNSLSYSAVLDPVMVMVGEMVATRLFGTRVMDRFEMDSSEAGLDRIEAQRSTGVSHDQSKQRYSSVNLIKGGILRVFRALGFLQVEGEAATPPTGENVPEFFTNIRLSDLFDLPSGFVPMSPEIVIAVSAGDKDWLEVLRSYGKPMECLKSDGGYSVLHLAAVWGRVEIVKSIVSECPCLLLEQDSRGQLPLHVAAHAGHIAVVEALVATLTFVSATLSEEEKERVNVYVRKNINGDTPLHLALKGHNVKTATFLVNTHQRASFLANKDGMSPLYMAVEAGKVSLVKAMLKTTKNDGLEGRDSNLNSHLEGRKYLVHAALKAMKKDILDVILKECPTLDDELDEEGRTCLSFGASIGFFNGVRYLLRRSTKNVYVCNNDGSFPIHIAVEKRHIGVVNEICRRCPNSIYLLNKQGQNILHIASKRGKIANSFLRHFARTELMEKQDVDGNTPLHLAAINWRPRTIFYLILNCKPKCRFIRNNSGLTALDIAELNLQPNYIFMERVTLMVLLFFFPSKDYSWSPVQRHPRLKMEMPIIMDNMVEKKITRRSDPPAGDKNKDYVSTLLVVAALVATVTFAAGFTIPGGFNSSGPNLGRATLGSDRKLVFFMVFDILAMQSSIVTIATLIWAQLGDPTLVRRSLNVAFPSLFFALLCMPVAFYCGALVAFAHVKGLVIFLNITFAIFLFLMLFVLGPHVFLQIPGISAYFGGYFIFFIMLLDEDSNAKASSDGFIPIHSACVPRCTSALKVILKHHQDTIEMLNSGSKRFFMLLLKSGNAQAVGYVLRKYVEARVGFEMDVSEARLSRIESQSSTDSSHDQRRQGYFSMNKINNGLRSLSSRGFLQARGKAIPQPMEDTESVSEFLINLKCSDLFDLPGEYVVMNAEMLSRLSDENEEWLEKMRSLGTPLACLKNDQGDSVLHLAATWNHLELVKSIVSEWPCLLLEPNLKDQLPSHVAARAGRLAVVKALVASITFFSARLAEEDREILNPYLLKDINGDTALNLALKGRYRKVALCLLKANKQASFLASKDGISPLYLAVEAGDVSLVKAMLGNDGPEGRSFNLEGRQYLAHAALKSMSTDVLDVILNKYPTLVDEKDEEGKSCLSFGASMGNYKGVCNLLDRSTSSAFECNDDGSFPIHVAVEKGHIEVVKEILKRCPYSKHLLNKKGQNILHIAAESGKFKILRHLTRNEQTNLLASEQDVDGNTPLHLATIKWRPRAVCELAGKKNLLIQNNRGLTALDIAESKLKPHYIYRERYTLLVLVEAHFQNDPRCRHTMSPTRPITPKGGGNKDYVNALLVVAALIATVTFTAGFTLPGGFKSSTPNLGMANLATNPRLLLFLLYDILALETSFVAVVSLILAQLGDPALYQSTVRVAMALVCISIYFMSIAFFFAMVIAAGNVIWLIVFFIILILPFIGVIVSIFYPHFVLHNPGPPAMVSKYLVSRVGIVDDDDQRYQSSADKSVNISGNDHIEMPGTSSEREWF</sequence>
<feature type="transmembrane region" description="Helical" evidence="12">
    <location>
        <begin position="864"/>
        <end position="884"/>
    </location>
</feature>
<dbReference type="Pfam" id="PF12796">
    <property type="entry name" value="Ank_2"/>
    <property type="match status" value="4"/>
</dbReference>
<evidence type="ECO:0000256" key="5">
    <source>
        <dbReference type="ARBA" id="ARBA00022771"/>
    </source>
</evidence>
<dbReference type="EMBL" id="LR999456">
    <property type="protein sequence ID" value="CAE6138291.1"/>
    <property type="molecule type" value="Genomic_DNA"/>
</dbReference>
<name>A0A8S2AQD1_ARAAE</name>
<dbReference type="CDD" id="cd16745">
    <property type="entry name" value="RING-HC_AtRMA-like"/>
    <property type="match status" value="1"/>
</dbReference>
<dbReference type="InterPro" id="IPR013083">
    <property type="entry name" value="Znf_RING/FYVE/PHD"/>
</dbReference>
<dbReference type="Gene3D" id="3.30.40.10">
    <property type="entry name" value="Zinc/RING finger domain, C3HC4 (zinc finger)"/>
    <property type="match status" value="1"/>
</dbReference>
<dbReference type="PROSITE" id="PS50297">
    <property type="entry name" value="ANK_REP_REGION"/>
    <property type="match status" value="4"/>
</dbReference>
<dbReference type="PANTHER" id="PTHR24186">
    <property type="entry name" value="PROTEIN PHOSPHATASE 1 REGULATORY SUBUNIT"/>
    <property type="match status" value="1"/>
</dbReference>
<feature type="repeat" description="ANK" evidence="10">
    <location>
        <begin position="1196"/>
        <end position="1217"/>
    </location>
</feature>
<protein>
    <recommendedName>
        <fullName evidence="13">RING-type domain-containing protein</fullName>
    </recommendedName>
</protein>